<evidence type="ECO:0000256" key="1">
    <source>
        <dbReference type="SAM" id="MobiDB-lite"/>
    </source>
</evidence>
<evidence type="ECO:0000259" key="3">
    <source>
        <dbReference type="PROSITE" id="PS51390"/>
    </source>
</evidence>
<dbReference type="Proteomes" id="UP000694888">
    <property type="component" value="Unplaced"/>
</dbReference>
<dbReference type="InterPro" id="IPR003645">
    <property type="entry name" value="Fol_N"/>
</dbReference>
<dbReference type="SUPFAM" id="SSF57256">
    <property type="entry name" value="Elafin-like"/>
    <property type="match status" value="1"/>
</dbReference>
<gene>
    <name evidence="5" type="primary">LOC101854641</name>
</gene>
<reference evidence="5" key="1">
    <citation type="submission" date="2025-08" db="UniProtKB">
        <authorList>
            <consortium name="RefSeq"/>
        </authorList>
    </citation>
    <scope>IDENTIFICATION</scope>
</reference>
<dbReference type="Gene3D" id="4.10.75.10">
    <property type="entry name" value="Elafin-like"/>
    <property type="match status" value="2"/>
</dbReference>
<dbReference type="InterPro" id="IPR036645">
    <property type="entry name" value="Elafin-like_sf"/>
</dbReference>
<evidence type="ECO:0000313" key="5">
    <source>
        <dbReference type="RefSeq" id="XP_005100258.1"/>
    </source>
</evidence>
<keyword evidence="4" id="KW-1185">Reference proteome</keyword>
<dbReference type="SMART" id="SM00274">
    <property type="entry name" value="FOLN"/>
    <property type="match status" value="4"/>
</dbReference>
<feature type="compositionally biased region" description="Pro residues" evidence="1">
    <location>
        <begin position="302"/>
        <end position="341"/>
    </location>
</feature>
<dbReference type="SMART" id="SM00217">
    <property type="entry name" value="WAP"/>
    <property type="match status" value="1"/>
</dbReference>
<dbReference type="Pfam" id="PF00095">
    <property type="entry name" value="WAP"/>
    <property type="match status" value="2"/>
</dbReference>
<proteinExistence type="predicted"/>
<dbReference type="InterPro" id="IPR008197">
    <property type="entry name" value="WAP_dom"/>
</dbReference>
<dbReference type="RefSeq" id="XP_005100258.1">
    <property type="nucleotide sequence ID" value="XM_005100201.3"/>
</dbReference>
<feature type="signal peptide" evidence="2">
    <location>
        <begin position="1"/>
        <end position="25"/>
    </location>
</feature>
<evidence type="ECO:0000313" key="4">
    <source>
        <dbReference type="Proteomes" id="UP000694888"/>
    </source>
</evidence>
<organism evidence="4 5">
    <name type="scientific">Aplysia californica</name>
    <name type="common">California sea hare</name>
    <dbReference type="NCBI Taxonomy" id="6500"/>
    <lineage>
        <taxon>Eukaryota</taxon>
        <taxon>Metazoa</taxon>
        <taxon>Spiralia</taxon>
        <taxon>Lophotrochozoa</taxon>
        <taxon>Mollusca</taxon>
        <taxon>Gastropoda</taxon>
        <taxon>Heterobranchia</taxon>
        <taxon>Euthyneura</taxon>
        <taxon>Tectipleura</taxon>
        <taxon>Aplysiida</taxon>
        <taxon>Aplysioidea</taxon>
        <taxon>Aplysiidae</taxon>
        <taxon>Aplysia</taxon>
    </lineage>
</organism>
<dbReference type="PROSITE" id="PS51390">
    <property type="entry name" value="WAP"/>
    <property type="match status" value="1"/>
</dbReference>
<feature type="domain" description="WAP" evidence="3">
    <location>
        <begin position="135"/>
        <end position="179"/>
    </location>
</feature>
<accession>A0ABM0JS38</accession>
<dbReference type="GeneID" id="101854641"/>
<evidence type="ECO:0000256" key="2">
    <source>
        <dbReference type="SAM" id="SignalP"/>
    </source>
</evidence>
<feature type="chain" id="PRO_5046568393" evidence="2">
    <location>
        <begin position="26"/>
        <end position="700"/>
    </location>
</feature>
<feature type="region of interest" description="Disordered" evidence="1">
    <location>
        <begin position="288"/>
        <end position="346"/>
    </location>
</feature>
<sequence length="700" mass="76206">MGTLLPHRVLISLLGCSLLLVAVQALPPPLLSELCAERADDCLSSQECRVVKNCPSSNCGLTPTCLWKYVVKYEFDEVCRSKDYFHALLISDPANQNALEEWKCKGPNKFNDCPHGSVCVDDEEGGGTCCLGKPEYKKPGSCPINDLGACNGQECSRDADCPGEEKCCEGCGKRCIEPVHVERCNKECPVGQRCVLKKPVCKPGTFCIQAFVPTCVPVACEACRPNQECRKVLRKRDCLNPETCQEYRYFCAMKSSGECSADAPCSFGKKCDSQPICVAIEPPVPAPPELFPGQEASVMPGGAPPPPPPVPGAPPAPPPGGFPPPPPPPPPAPPAPPAPPPQRKKRSTQSLLYDPYCSTHSFCVVDNCGGCKEGQICKQTNIECVTKPCDNHVCVEDNECGGCLDGRVCELVYPPCAPPVDCSALLELNPEAECPESNCEPVHACIEPRPVITCANVRCAAGTTCEMIEPPCPTGQPCEPPRPQCIPNCSKECRPGFQCESLQPPCPLPAVCLESESQDCVSPTCPSFERCADVRPNSCDDLKCPGGTECKMITDTCGRGKLCRKMAKAECVPICSLKCRSGRTCQLTSKCPSDGSECTHQQRCVRKPGTCPKKCRPGMECVLRKPRCSRGRMCRARYVCMHIRGTCPRLPSQKPDKNSYICRRERRRYRDCVSDHQCRTNHKCCTSKCDRKICMAEQKP</sequence>
<name>A0ABM0JS38_APLCA</name>
<keyword evidence="2" id="KW-0732">Signal</keyword>
<protein>
    <submittedName>
        <fullName evidence="5">Latent-transforming growth factor beta-binding protein 4</fullName>
    </submittedName>
</protein>